<dbReference type="InterPro" id="IPR012337">
    <property type="entry name" value="RNaseH-like_sf"/>
</dbReference>
<feature type="domain" description="RNase H type-1" evidence="1">
    <location>
        <begin position="23"/>
        <end position="96"/>
    </location>
</feature>
<dbReference type="SUPFAM" id="SSF53098">
    <property type="entry name" value="Ribonuclease H-like"/>
    <property type="match status" value="1"/>
</dbReference>
<dbReference type="CDD" id="cd06222">
    <property type="entry name" value="RNase_H_like"/>
    <property type="match status" value="1"/>
</dbReference>
<dbReference type="Gene3D" id="3.30.420.10">
    <property type="entry name" value="Ribonuclease H-like superfamily/Ribonuclease H"/>
    <property type="match status" value="1"/>
</dbReference>
<comment type="caution">
    <text evidence="2">The sequence shown here is derived from an EMBL/GenBank/DDBJ whole genome shotgun (WGS) entry which is preliminary data.</text>
</comment>
<dbReference type="GO" id="GO:0003676">
    <property type="term" value="F:nucleic acid binding"/>
    <property type="evidence" value="ECO:0007669"/>
    <property type="project" value="InterPro"/>
</dbReference>
<sequence>MQRMDEDQLISWSPPEPGWMKINFDVAIRQEGSYIAVSCRDSSSSLCTAYMERIQAVDPFMGETMAAVRAVELALEKRWTHVLFESDSKLLCDDLASELPPCWKSGGDDFFPPTILQSPVCVGSSLDAAETQSTSSFTSSLGSSFEDFWF</sequence>
<dbReference type="GO" id="GO:0004523">
    <property type="term" value="F:RNA-DNA hybrid ribonuclease activity"/>
    <property type="evidence" value="ECO:0007669"/>
    <property type="project" value="InterPro"/>
</dbReference>
<dbReference type="Pfam" id="PF13456">
    <property type="entry name" value="RVT_3"/>
    <property type="match status" value="1"/>
</dbReference>
<dbReference type="EMBL" id="RXIC02000023">
    <property type="protein sequence ID" value="KAB1213925.1"/>
    <property type="molecule type" value="Genomic_DNA"/>
</dbReference>
<dbReference type="InterPro" id="IPR002156">
    <property type="entry name" value="RNaseH_domain"/>
</dbReference>
<dbReference type="OrthoDB" id="1906820at2759"/>
<protein>
    <recommendedName>
        <fullName evidence="1">RNase H type-1 domain-containing protein</fullName>
    </recommendedName>
</protein>
<dbReference type="PANTHER" id="PTHR47074:SF48">
    <property type="entry name" value="POLYNUCLEOTIDYL TRANSFERASE, RIBONUCLEASE H-LIKE SUPERFAMILY PROTEIN"/>
    <property type="match status" value="1"/>
</dbReference>
<evidence type="ECO:0000259" key="1">
    <source>
        <dbReference type="Pfam" id="PF13456"/>
    </source>
</evidence>
<keyword evidence="3" id="KW-1185">Reference proteome</keyword>
<proteinExistence type="predicted"/>
<name>A0A6A1VMQ2_9ROSI</name>
<dbReference type="AlphaFoldDB" id="A0A6A1VMQ2"/>
<reference evidence="2 3" key="1">
    <citation type="journal article" date="2019" name="Plant Biotechnol. J.">
        <title>The red bayberry genome and genetic basis of sex determination.</title>
        <authorList>
            <person name="Jia H.M."/>
            <person name="Jia H.J."/>
            <person name="Cai Q.L."/>
            <person name="Wang Y."/>
            <person name="Zhao H.B."/>
            <person name="Yang W.F."/>
            <person name="Wang G.Y."/>
            <person name="Li Y.H."/>
            <person name="Zhan D.L."/>
            <person name="Shen Y.T."/>
            <person name="Niu Q.F."/>
            <person name="Chang L."/>
            <person name="Qiu J."/>
            <person name="Zhao L."/>
            <person name="Xie H.B."/>
            <person name="Fu W.Y."/>
            <person name="Jin J."/>
            <person name="Li X.W."/>
            <person name="Jiao Y."/>
            <person name="Zhou C.C."/>
            <person name="Tu T."/>
            <person name="Chai C.Y."/>
            <person name="Gao J.L."/>
            <person name="Fan L.J."/>
            <person name="van de Weg E."/>
            <person name="Wang J.Y."/>
            <person name="Gao Z.S."/>
        </authorList>
    </citation>
    <scope>NUCLEOTIDE SEQUENCE [LARGE SCALE GENOMIC DNA]</scope>
    <source>
        <tissue evidence="2">Leaves</tissue>
    </source>
</reference>
<evidence type="ECO:0000313" key="3">
    <source>
        <dbReference type="Proteomes" id="UP000516437"/>
    </source>
</evidence>
<dbReference type="InterPro" id="IPR044730">
    <property type="entry name" value="RNase_H-like_dom_plant"/>
</dbReference>
<gene>
    <name evidence="2" type="ORF">CJ030_MR5G017188</name>
</gene>
<accession>A0A6A1VMQ2</accession>
<dbReference type="PANTHER" id="PTHR47074">
    <property type="entry name" value="BNAC02G40300D PROTEIN"/>
    <property type="match status" value="1"/>
</dbReference>
<dbReference type="InterPro" id="IPR052929">
    <property type="entry name" value="RNase_H-like_EbsB-rel"/>
</dbReference>
<organism evidence="2 3">
    <name type="scientific">Morella rubra</name>
    <name type="common">Chinese bayberry</name>
    <dbReference type="NCBI Taxonomy" id="262757"/>
    <lineage>
        <taxon>Eukaryota</taxon>
        <taxon>Viridiplantae</taxon>
        <taxon>Streptophyta</taxon>
        <taxon>Embryophyta</taxon>
        <taxon>Tracheophyta</taxon>
        <taxon>Spermatophyta</taxon>
        <taxon>Magnoliopsida</taxon>
        <taxon>eudicotyledons</taxon>
        <taxon>Gunneridae</taxon>
        <taxon>Pentapetalae</taxon>
        <taxon>rosids</taxon>
        <taxon>fabids</taxon>
        <taxon>Fagales</taxon>
        <taxon>Myricaceae</taxon>
        <taxon>Morella</taxon>
    </lineage>
</organism>
<dbReference type="InterPro" id="IPR036397">
    <property type="entry name" value="RNaseH_sf"/>
</dbReference>
<evidence type="ECO:0000313" key="2">
    <source>
        <dbReference type="EMBL" id="KAB1213925.1"/>
    </source>
</evidence>
<dbReference type="Proteomes" id="UP000516437">
    <property type="component" value="Chromosome 5"/>
</dbReference>